<organism evidence="3 4">
    <name type="scientific">Frankliniella fusca</name>
    <dbReference type="NCBI Taxonomy" id="407009"/>
    <lineage>
        <taxon>Eukaryota</taxon>
        <taxon>Metazoa</taxon>
        <taxon>Ecdysozoa</taxon>
        <taxon>Arthropoda</taxon>
        <taxon>Hexapoda</taxon>
        <taxon>Insecta</taxon>
        <taxon>Pterygota</taxon>
        <taxon>Neoptera</taxon>
        <taxon>Paraneoptera</taxon>
        <taxon>Thysanoptera</taxon>
        <taxon>Terebrantia</taxon>
        <taxon>Thripoidea</taxon>
        <taxon>Thripidae</taxon>
        <taxon>Frankliniella</taxon>
    </lineage>
</organism>
<gene>
    <name evidence="3" type="ORF">KUF71_001882</name>
</gene>
<reference evidence="3" key="2">
    <citation type="journal article" date="2023" name="BMC Genomics">
        <title>Pest status, molecular evolution, and epigenetic factors derived from the genome assembly of Frankliniella fusca, a thysanopteran phytovirus vector.</title>
        <authorList>
            <person name="Catto M.A."/>
            <person name="Labadie P.E."/>
            <person name="Jacobson A.L."/>
            <person name="Kennedy G.G."/>
            <person name="Srinivasan R."/>
            <person name="Hunt B.G."/>
        </authorList>
    </citation>
    <scope>NUCLEOTIDE SEQUENCE</scope>
    <source>
        <strain evidence="3">PL_HMW_Pooled</strain>
    </source>
</reference>
<feature type="transmembrane region" description="Helical" evidence="1">
    <location>
        <begin position="119"/>
        <end position="139"/>
    </location>
</feature>
<keyword evidence="4" id="KW-1185">Reference proteome</keyword>
<feature type="transmembrane region" description="Helical" evidence="1">
    <location>
        <begin position="72"/>
        <end position="98"/>
    </location>
</feature>
<accession>A0AAE1HLL4</accession>
<protein>
    <submittedName>
        <fullName evidence="3">Zinc finger protein SNAI3</fullName>
    </submittedName>
</protein>
<sequence>MGDSTTAWRARIGLFCGGSKKRRKSLLCSGINKFWATVSLVFVLLSVALSSSGSPLTGSELPGWHLCKLPPVLPIASCNAFSSAIAAIVLLVSTHLDCEDSLPTRDLQNKSHQHDGENCLLLVVFAAAISFILLFRGGVELNPGPYPCRLCSVVPETITSNVRHQLFHSRNRGSKYYCPACEFRSSSYGSLNFHVSTQHRGAQHIDPAATEKIFCSLKVNGVNCNFSTTSLWLLVQHLCAHIKEDNLTIQCPISGCEFKKKFVKIANFRSHLSVWHKNWRDEGCPLEVGRQHKSVNSPQNTPMLSEEFSHSCEEEILNLPENGVSNDDSHSDILDDSLILDSIGKFYLQMYALNLLPQETIQDICNNLIFLTEVIHARIKLILSRELKALDSNISEDKIKQVCMKVLEADLLYLCHHKTIGYPTFTSDHLRKKYFKSLFGYEEPKQINLEPADPSSKNTLQYVSITQSLNTLLKDSSVQQEINATFEVQHKLDPDEISNYTDGELFKSENHPPKEIHLNLYQDSFNPVLNALGSAKNKFKDLVVYFNISNLRPHPRSLVDSKQLVLICRESVFKKFGTKKCLEELMSELRKLESTGVFYMGECIKVVVQFMLGDNLGQHLIGGFVESFSGSYMCRFCEIKRDEFQSNPSSTKAPRSLEDYKKCVLQAFLLDKPVKGVKEDCELNALRYFSSVSHLPVCIAHDLFEGCVNWDLSGIIARFVKKKWFTYKLLNRRIRNFKCAGIDKRNKPAFVSQKGDRLGGHAVQNWMLLRILYFLIGDKIEYTDDPGWILYLQLKEMCEMICAPSFKKTDAAYLKDVLIPAYFERRSEVLCEKTYRLKPKHHYLAHYPELMLRYGPLIHLWTMPFEQKHKFFKELMRKTKNFINPEKTCGSRQQLKFAFSATSNLFDHSLIVESKSNSLSSTSYSGNLSYFIANLSWQDFYECSSVTNDGINFRKEDLLILSACGTFTLQVGRIKVIAFKENILRIIIQKHLASYQHSKGIYEMDMSGQDFAVLNPADLKYPVPQPVYSCSGKSCFSLKHSIIKSD</sequence>
<dbReference type="EMBL" id="JAHWGI010001147">
    <property type="protein sequence ID" value="KAK3923474.1"/>
    <property type="molecule type" value="Genomic_DNA"/>
</dbReference>
<keyword evidence="1" id="KW-0812">Transmembrane</keyword>
<dbReference type="Gene3D" id="3.30.160.60">
    <property type="entry name" value="Classic Zinc Finger"/>
    <property type="match status" value="1"/>
</dbReference>
<comment type="caution">
    <text evidence="3">The sequence shown here is derived from an EMBL/GenBank/DDBJ whole genome shotgun (WGS) entry which is preliminary data.</text>
</comment>
<name>A0AAE1HLL4_9NEOP</name>
<evidence type="ECO:0000259" key="2">
    <source>
        <dbReference type="SMART" id="SM00355"/>
    </source>
</evidence>
<evidence type="ECO:0000256" key="1">
    <source>
        <dbReference type="SAM" id="Phobius"/>
    </source>
</evidence>
<evidence type="ECO:0000313" key="3">
    <source>
        <dbReference type="EMBL" id="KAK3923474.1"/>
    </source>
</evidence>
<dbReference type="Proteomes" id="UP001219518">
    <property type="component" value="Unassembled WGS sequence"/>
</dbReference>
<feature type="domain" description="C2H2-type" evidence="2">
    <location>
        <begin position="249"/>
        <end position="276"/>
    </location>
</feature>
<feature type="domain" description="C2H2-type" evidence="2">
    <location>
        <begin position="176"/>
        <end position="199"/>
    </location>
</feature>
<reference evidence="3" key="1">
    <citation type="submission" date="2021-07" db="EMBL/GenBank/DDBJ databases">
        <authorList>
            <person name="Catto M.A."/>
            <person name="Jacobson A."/>
            <person name="Kennedy G."/>
            <person name="Labadie P."/>
            <person name="Hunt B.G."/>
            <person name="Srinivasan R."/>
        </authorList>
    </citation>
    <scope>NUCLEOTIDE SEQUENCE</scope>
    <source>
        <strain evidence="3">PL_HMW_Pooled</strain>
        <tissue evidence="3">Head</tissue>
    </source>
</reference>
<dbReference type="PANTHER" id="PTHR31912">
    <property type="entry name" value="IP13529P"/>
    <property type="match status" value="1"/>
</dbReference>
<evidence type="ECO:0000313" key="4">
    <source>
        <dbReference type="Proteomes" id="UP001219518"/>
    </source>
</evidence>
<keyword evidence="1" id="KW-0472">Membrane</keyword>
<dbReference type="AlphaFoldDB" id="A0AAE1HLL4"/>
<feature type="transmembrane region" description="Helical" evidence="1">
    <location>
        <begin position="30"/>
        <end position="52"/>
    </location>
</feature>
<dbReference type="SMART" id="SM00355">
    <property type="entry name" value="ZnF_C2H2"/>
    <property type="match status" value="3"/>
</dbReference>
<dbReference type="PANTHER" id="PTHR31912:SF35">
    <property type="entry name" value="C2H2-TYPE DOMAIN-CONTAINING PROTEIN"/>
    <property type="match status" value="1"/>
</dbReference>
<dbReference type="InterPro" id="IPR013087">
    <property type="entry name" value="Znf_C2H2_type"/>
</dbReference>
<feature type="domain" description="C2H2-type" evidence="2">
    <location>
        <begin position="146"/>
        <end position="168"/>
    </location>
</feature>
<proteinExistence type="predicted"/>
<keyword evidence="1" id="KW-1133">Transmembrane helix</keyword>